<proteinExistence type="inferred from homology"/>
<comment type="caution">
    <text evidence="4">The sequence shown here is derived from an EMBL/GenBank/DDBJ whole genome shotgun (WGS) entry which is preliminary data.</text>
</comment>
<dbReference type="Gene3D" id="3.40.50.2300">
    <property type="match status" value="3"/>
</dbReference>
<dbReference type="Proteomes" id="UP001589568">
    <property type="component" value="Unassembled WGS sequence"/>
</dbReference>
<dbReference type="SUPFAM" id="SSF53822">
    <property type="entry name" value="Periplasmic binding protein-like I"/>
    <property type="match status" value="1"/>
</dbReference>
<evidence type="ECO:0000256" key="1">
    <source>
        <dbReference type="ARBA" id="ARBA00010062"/>
    </source>
</evidence>
<feature type="domain" description="Leucine-binding protein" evidence="3">
    <location>
        <begin position="3"/>
        <end position="159"/>
    </location>
</feature>
<comment type="similarity">
    <text evidence="1">Belongs to the leucine-binding protein family.</text>
</comment>
<evidence type="ECO:0000313" key="4">
    <source>
        <dbReference type="EMBL" id="MFB9474366.1"/>
    </source>
</evidence>
<protein>
    <submittedName>
        <fullName evidence="4">ABC transporter substrate-binding protein</fullName>
    </submittedName>
</protein>
<keyword evidence="2" id="KW-0732">Signal</keyword>
<accession>A0ABV5NVZ3</accession>
<gene>
    <name evidence="4" type="ORF">ACFFR3_33145</name>
</gene>
<evidence type="ECO:0000256" key="2">
    <source>
        <dbReference type="ARBA" id="ARBA00022729"/>
    </source>
</evidence>
<keyword evidence="5" id="KW-1185">Reference proteome</keyword>
<evidence type="ECO:0000259" key="3">
    <source>
        <dbReference type="Pfam" id="PF13458"/>
    </source>
</evidence>
<dbReference type="InterPro" id="IPR028081">
    <property type="entry name" value="Leu-bd"/>
</dbReference>
<dbReference type="RefSeq" id="WP_379484420.1">
    <property type="nucleotide sequence ID" value="NZ_JBHMCF010000038.1"/>
</dbReference>
<name>A0ABV5NVZ3_9ACTN</name>
<organism evidence="4 5">
    <name type="scientific">Nonomuraea salmonea</name>
    <dbReference type="NCBI Taxonomy" id="46181"/>
    <lineage>
        <taxon>Bacteria</taxon>
        <taxon>Bacillati</taxon>
        <taxon>Actinomycetota</taxon>
        <taxon>Actinomycetes</taxon>
        <taxon>Streptosporangiales</taxon>
        <taxon>Streptosporangiaceae</taxon>
        <taxon>Nonomuraea</taxon>
    </lineage>
</organism>
<dbReference type="InterPro" id="IPR028082">
    <property type="entry name" value="Peripla_BP_I"/>
</dbReference>
<dbReference type="EMBL" id="JBHMCF010000038">
    <property type="protein sequence ID" value="MFB9474366.1"/>
    <property type="molecule type" value="Genomic_DNA"/>
</dbReference>
<evidence type="ECO:0000313" key="5">
    <source>
        <dbReference type="Proteomes" id="UP001589568"/>
    </source>
</evidence>
<sequence length="314" mass="33072">MLSIGVPLSLSGRYARFGGLAARGLDAWRSLTDGVELVVEDDQSDPEMVERVLRDLAGRCDLLLGPYSAELARRAGRVAVEQGLLLWNHGGSGGPAFPGHMVPVLTPASRYAEPFVRHLVRGGDSRPLWIVQGTGRFAREVALGAERRARIAGLPVTRQRPRDPSWHLFSAGSFDEDVTTVTHTKVPGAVCAVAAGVRAFGESVPDPRGVYGVGQWFPGSGAEAAIGCAEADFVAAYGGPPDYPAVQAAAAAILAVHCAELAGGTAPDDLWRAAARLRTTTLYGAFALDPGTGVQTGHRTVLTRWEPGGPVSYE</sequence>
<reference evidence="4 5" key="1">
    <citation type="submission" date="2024-09" db="EMBL/GenBank/DDBJ databases">
        <authorList>
            <person name="Sun Q."/>
            <person name="Mori K."/>
        </authorList>
    </citation>
    <scope>NUCLEOTIDE SEQUENCE [LARGE SCALE GENOMIC DNA]</scope>
    <source>
        <strain evidence="4 5">JCM 3324</strain>
    </source>
</reference>
<dbReference type="Pfam" id="PF13458">
    <property type="entry name" value="Peripla_BP_6"/>
    <property type="match status" value="1"/>
</dbReference>